<sequence>LGDALAGIGAIGLLGAEPARGDHQLAARGQLGAGQRLELLIGVWRQPQPEHVDPQLDGGGDLVDVLPARPGRGEELLLDDRLVGDFNHGRTRPRTRPRTRHCGSAPAAGRWRGYRPCPRAARSARSHGASSPARPGHRRDRPSPARPA</sequence>
<dbReference type="EMBL" id="JXIG01000362">
    <property type="protein sequence ID" value="KIU01431.1"/>
    <property type="molecule type" value="Genomic_DNA"/>
</dbReference>
<evidence type="ECO:0000313" key="3">
    <source>
        <dbReference type="Proteomes" id="UP000032274"/>
    </source>
</evidence>
<evidence type="ECO:0000256" key="1">
    <source>
        <dbReference type="SAM" id="MobiDB-lite"/>
    </source>
</evidence>
<evidence type="ECO:0000313" key="2">
    <source>
        <dbReference type="EMBL" id="KIU01431.1"/>
    </source>
</evidence>
<dbReference type="AlphaFoldDB" id="A0AA40JPU5"/>
<feature type="region of interest" description="Disordered" evidence="1">
    <location>
        <begin position="85"/>
        <end position="148"/>
    </location>
</feature>
<proteinExistence type="predicted"/>
<reference evidence="2 3" key="1">
    <citation type="submission" date="2015-01" db="EMBL/GenBank/DDBJ databases">
        <title>Characterization of Swiss Staphylococcus aureus strains involved in food poisoning.</title>
        <authorList>
            <person name="Crovadore J."/>
            <person name="Chablais R."/>
            <person name="Tonacini J."/>
            <person name="Schnyder B."/>
            <person name="Lefort F."/>
        </authorList>
    </citation>
    <scope>NUCLEOTIDE SEQUENCE [LARGE SCALE GENOMIC DNA]</scope>
    <source>
        <strain evidence="2 3">SA-120</strain>
    </source>
</reference>
<feature type="compositionally biased region" description="Low complexity" evidence="1">
    <location>
        <begin position="119"/>
        <end position="134"/>
    </location>
</feature>
<comment type="caution">
    <text evidence="2">The sequence shown here is derived from an EMBL/GenBank/DDBJ whole genome shotgun (WGS) entry which is preliminary data.</text>
</comment>
<feature type="non-terminal residue" evidence="2">
    <location>
        <position position="148"/>
    </location>
</feature>
<feature type="non-terminal residue" evidence="2">
    <location>
        <position position="1"/>
    </location>
</feature>
<dbReference type="Proteomes" id="UP000032274">
    <property type="component" value="Unassembled WGS sequence"/>
</dbReference>
<name>A0AA40JPU5_STAAU</name>
<gene>
    <name evidence="2" type="ORF">QU38_01665</name>
</gene>
<feature type="compositionally biased region" description="Basic residues" evidence="1">
    <location>
        <begin position="89"/>
        <end position="101"/>
    </location>
</feature>
<organism evidence="2 3">
    <name type="scientific">Staphylococcus aureus</name>
    <dbReference type="NCBI Taxonomy" id="1280"/>
    <lineage>
        <taxon>Bacteria</taxon>
        <taxon>Bacillati</taxon>
        <taxon>Bacillota</taxon>
        <taxon>Bacilli</taxon>
        <taxon>Bacillales</taxon>
        <taxon>Staphylococcaceae</taxon>
        <taxon>Staphylococcus</taxon>
    </lineage>
</organism>
<protein>
    <submittedName>
        <fullName evidence="2">Uncharacterized protein</fullName>
    </submittedName>
</protein>
<accession>A0AA40JPU5</accession>